<reference evidence="3 4" key="1">
    <citation type="journal article" date="2017" name="Front. Microbiol.">
        <title>Phaeobacter piscinae sp. nov., a species of the Roseobacter group and potential aquaculture probiont.</title>
        <authorList>
            <person name="Sonnenschein E.C."/>
            <person name="Phippen C.B.W."/>
            <person name="Nielsen K.F."/>
            <person name="Mateiu R.V."/>
            <person name="Melchiorsen J."/>
            <person name="Gram L."/>
            <person name="Overmann J."/>
            <person name="Freese H.M."/>
        </authorList>
    </citation>
    <scope>NUCLEOTIDE SEQUENCE [LARGE SCALE GENOMIC DNA]</scope>
    <source>
        <strain evidence="3 4">P88</strain>
    </source>
</reference>
<organism evidence="3 4">
    <name type="scientific">Phaeobacter inhibens</name>
    <dbReference type="NCBI Taxonomy" id="221822"/>
    <lineage>
        <taxon>Bacteria</taxon>
        <taxon>Pseudomonadati</taxon>
        <taxon>Pseudomonadota</taxon>
        <taxon>Alphaproteobacteria</taxon>
        <taxon>Rhodobacterales</taxon>
        <taxon>Roseobacteraceae</taxon>
        <taxon>Phaeobacter</taxon>
    </lineage>
</organism>
<protein>
    <recommendedName>
        <fullName evidence="2">DUF6680 domain-containing protein</fullName>
    </recommendedName>
</protein>
<dbReference type="RefSeq" id="WP_123618998.1">
    <property type="nucleotide sequence ID" value="NZ_CP010725.1"/>
</dbReference>
<evidence type="ECO:0000313" key="4">
    <source>
        <dbReference type="Proteomes" id="UP000236447"/>
    </source>
</evidence>
<keyword evidence="1" id="KW-0472">Membrane</keyword>
<dbReference type="EMBL" id="CP010725">
    <property type="protein sequence ID" value="AUR00012.1"/>
    <property type="molecule type" value="Genomic_DNA"/>
</dbReference>
<accession>A0A2I7KBM9</accession>
<proteinExistence type="predicted"/>
<sequence>MQESTVYAICTLIAILAGPIIAVLLTRHNDRKSGNQRRRLSVFRDLMQTRGIRLDPLHVAALNVVELEFYEDKQVRQAFKTYIDHLSSPMPSSVAEHTRYFEQRSDLFVSLLSEIGKVLGYAFDKRDLDRHSYVPQGWGDEQDIQRKNTELMHAILSGTRPFPVSNFIAQAGVYPAPPEPIQE</sequence>
<feature type="domain" description="DUF6680" evidence="2">
    <location>
        <begin position="7"/>
        <end position="166"/>
    </location>
</feature>
<keyword evidence="1" id="KW-1133">Transmembrane helix</keyword>
<evidence type="ECO:0000259" key="2">
    <source>
        <dbReference type="Pfam" id="PF20385"/>
    </source>
</evidence>
<dbReference type="InterPro" id="IPR046502">
    <property type="entry name" value="DUF6680"/>
</dbReference>
<name>A0A2I7KBM9_9RHOB</name>
<dbReference type="Pfam" id="PF20385">
    <property type="entry name" value="DUF6680"/>
    <property type="match status" value="1"/>
</dbReference>
<dbReference type="Proteomes" id="UP000236447">
    <property type="component" value="Chromosome"/>
</dbReference>
<evidence type="ECO:0000256" key="1">
    <source>
        <dbReference type="SAM" id="Phobius"/>
    </source>
</evidence>
<feature type="transmembrane region" description="Helical" evidence="1">
    <location>
        <begin position="6"/>
        <end position="25"/>
    </location>
</feature>
<reference evidence="3 4" key="2">
    <citation type="journal article" date="2017" name="Genome Biol. Evol.">
        <title>Trajectories and Drivers of Genome Evolution in Surface-Associated Marine Phaeobacter.</title>
        <authorList>
            <person name="Freese H.M."/>
            <person name="Sikorski J."/>
            <person name="Bunk B."/>
            <person name="Scheuner C."/>
            <person name="Meier-Kolthoff J.P."/>
            <person name="Sproer C."/>
            <person name="Gram L."/>
            <person name="Overmann J."/>
        </authorList>
    </citation>
    <scope>NUCLEOTIDE SEQUENCE [LARGE SCALE GENOMIC DNA]</scope>
    <source>
        <strain evidence="3 4">P88</strain>
    </source>
</reference>
<evidence type="ECO:0000313" key="3">
    <source>
        <dbReference type="EMBL" id="AUR00012.1"/>
    </source>
</evidence>
<gene>
    <name evidence="3" type="ORF">PhaeoP88_02668</name>
</gene>
<dbReference type="AlphaFoldDB" id="A0A2I7KBM9"/>
<keyword evidence="1" id="KW-0812">Transmembrane</keyword>